<dbReference type="InterPro" id="IPR000412">
    <property type="entry name" value="ABC_2_transport"/>
</dbReference>
<dbReference type="Pfam" id="PF12698">
    <property type="entry name" value="ABC2_membrane_3"/>
    <property type="match status" value="1"/>
</dbReference>
<reference evidence="7 8" key="1">
    <citation type="submission" date="2016-10" db="EMBL/GenBank/DDBJ databases">
        <authorList>
            <person name="de Groot N.N."/>
        </authorList>
    </citation>
    <scope>NUCLEOTIDE SEQUENCE [LARGE SCALE GENOMIC DNA]</scope>
    <source>
        <strain evidence="7 8">DSM 28129</strain>
    </source>
</reference>
<evidence type="ECO:0000256" key="5">
    <source>
        <dbReference type="SAM" id="Phobius"/>
    </source>
</evidence>
<gene>
    <name evidence="7" type="ORF">SAMN04488542_103190</name>
</gene>
<proteinExistence type="predicted"/>
<dbReference type="GO" id="GO:0140359">
    <property type="term" value="F:ABC-type transporter activity"/>
    <property type="evidence" value="ECO:0007669"/>
    <property type="project" value="InterPro"/>
</dbReference>
<feature type="transmembrane region" description="Helical" evidence="5">
    <location>
        <begin position="255"/>
        <end position="277"/>
    </location>
</feature>
<comment type="subcellular location">
    <subcellularLocation>
        <location evidence="1">Membrane</location>
        <topology evidence="1">Multi-pass membrane protein</topology>
    </subcellularLocation>
</comment>
<dbReference type="OrthoDB" id="162334at2"/>
<dbReference type="STRING" id="670482.SAMN04488542_103190"/>
<evidence type="ECO:0000256" key="1">
    <source>
        <dbReference type="ARBA" id="ARBA00004141"/>
    </source>
</evidence>
<keyword evidence="3 5" id="KW-1133">Transmembrane helix</keyword>
<keyword evidence="4 5" id="KW-0472">Membrane</keyword>
<feature type="transmembrane region" description="Helical" evidence="5">
    <location>
        <begin position="144"/>
        <end position="166"/>
    </location>
</feature>
<feature type="transmembrane region" description="Helical" evidence="5">
    <location>
        <begin position="20"/>
        <end position="38"/>
    </location>
</feature>
<feature type="domain" description="ABC transmembrane type-2" evidence="6">
    <location>
        <begin position="17"/>
        <end position="282"/>
    </location>
</feature>
<dbReference type="PROSITE" id="PS51012">
    <property type="entry name" value="ABC_TM2"/>
    <property type="match status" value="1"/>
</dbReference>
<evidence type="ECO:0000256" key="2">
    <source>
        <dbReference type="ARBA" id="ARBA00022692"/>
    </source>
</evidence>
<dbReference type="InterPro" id="IPR051784">
    <property type="entry name" value="Nod_factor_ABC_transporter"/>
</dbReference>
<dbReference type="GO" id="GO:0043190">
    <property type="term" value="C:ATP-binding cassette (ABC) transporter complex"/>
    <property type="evidence" value="ECO:0007669"/>
    <property type="project" value="InterPro"/>
</dbReference>
<organism evidence="7 8">
    <name type="scientific">Fontibacillus panacisegetis</name>
    <dbReference type="NCBI Taxonomy" id="670482"/>
    <lineage>
        <taxon>Bacteria</taxon>
        <taxon>Bacillati</taxon>
        <taxon>Bacillota</taxon>
        <taxon>Bacilli</taxon>
        <taxon>Bacillales</taxon>
        <taxon>Paenibacillaceae</taxon>
        <taxon>Fontibacillus</taxon>
    </lineage>
</organism>
<sequence length="284" mass="30864">MIGFAKRNLLLFFKDKSTVFFSLLAVFIIIGLYALFLGDVWTSEYKEIANIRFLMDSWIMAGLLAVTSVTTTMGAFGTLVSDREKKIIKDFNSAPVSRSSIAGGYVISAFLIGCIMSVVALVLVEIYIVANGGKLLSVVAFGKVFGLILVCTLVNTSIVFFVVSFFKSNNAFATASTVIGTLIGFMTGIYLPVGALPDAVQFVIKIFPVSHAVSIFRQVIMDVPLSEAFAGAPAETLIEFEKMMGVTYYFGDYEVTAWISILVLIVTTVVCFGLAVLNMTRKSK</sequence>
<evidence type="ECO:0000256" key="3">
    <source>
        <dbReference type="ARBA" id="ARBA00022989"/>
    </source>
</evidence>
<accession>A0A1G7GTE9</accession>
<evidence type="ECO:0000313" key="8">
    <source>
        <dbReference type="Proteomes" id="UP000198972"/>
    </source>
</evidence>
<feature type="transmembrane region" description="Helical" evidence="5">
    <location>
        <begin position="173"/>
        <end position="193"/>
    </location>
</feature>
<keyword evidence="2 5" id="KW-0812">Transmembrane</keyword>
<name>A0A1G7GTE9_9BACL</name>
<dbReference type="RefSeq" id="WP_091227197.1">
    <property type="nucleotide sequence ID" value="NZ_FNBG01000003.1"/>
</dbReference>
<dbReference type="InterPro" id="IPR013525">
    <property type="entry name" value="ABC2_TM"/>
</dbReference>
<keyword evidence="8" id="KW-1185">Reference proteome</keyword>
<evidence type="ECO:0000313" key="7">
    <source>
        <dbReference type="EMBL" id="SDE91396.1"/>
    </source>
</evidence>
<protein>
    <submittedName>
        <fullName evidence="7">Multidrug/hemolysin transport system permease protein</fullName>
    </submittedName>
</protein>
<evidence type="ECO:0000259" key="6">
    <source>
        <dbReference type="PROSITE" id="PS51012"/>
    </source>
</evidence>
<dbReference type="AlphaFoldDB" id="A0A1G7GTE9"/>
<feature type="transmembrane region" description="Helical" evidence="5">
    <location>
        <begin position="58"/>
        <end position="80"/>
    </location>
</feature>
<dbReference type="PANTHER" id="PTHR43229:SF2">
    <property type="entry name" value="NODULATION PROTEIN J"/>
    <property type="match status" value="1"/>
</dbReference>
<dbReference type="PANTHER" id="PTHR43229">
    <property type="entry name" value="NODULATION PROTEIN J"/>
    <property type="match status" value="1"/>
</dbReference>
<dbReference type="PIRSF" id="PIRSF006648">
    <property type="entry name" value="DrrB"/>
    <property type="match status" value="1"/>
</dbReference>
<evidence type="ECO:0000256" key="4">
    <source>
        <dbReference type="ARBA" id="ARBA00023136"/>
    </source>
</evidence>
<dbReference type="InterPro" id="IPR047817">
    <property type="entry name" value="ABC2_TM_bact-type"/>
</dbReference>
<dbReference type="Proteomes" id="UP000198972">
    <property type="component" value="Unassembled WGS sequence"/>
</dbReference>
<feature type="transmembrane region" description="Helical" evidence="5">
    <location>
        <begin position="101"/>
        <end position="124"/>
    </location>
</feature>
<dbReference type="EMBL" id="FNBG01000003">
    <property type="protein sequence ID" value="SDE91396.1"/>
    <property type="molecule type" value="Genomic_DNA"/>
</dbReference>